<dbReference type="AlphaFoldDB" id="M5P3J4"/>
<proteinExistence type="predicted"/>
<dbReference type="CDD" id="cd08613">
    <property type="entry name" value="GDPD_GDE4_like_1"/>
    <property type="match status" value="1"/>
</dbReference>
<organism evidence="3 4">
    <name type="scientific">Bacillus sonorensis L12</name>
    <dbReference type="NCBI Taxonomy" id="1274524"/>
    <lineage>
        <taxon>Bacteria</taxon>
        <taxon>Bacillati</taxon>
        <taxon>Bacillota</taxon>
        <taxon>Bacilli</taxon>
        <taxon>Bacillales</taxon>
        <taxon>Bacillaceae</taxon>
        <taxon>Bacillus</taxon>
    </lineage>
</organism>
<comment type="caution">
    <text evidence="3">The sequence shown here is derived from an EMBL/GenBank/DDBJ whole genome shotgun (WGS) entry which is preliminary data.</text>
</comment>
<dbReference type="Pfam" id="PF03009">
    <property type="entry name" value="GDPD"/>
    <property type="match status" value="1"/>
</dbReference>
<keyword evidence="1" id="KW-0812">Transmembrane</keyword>
<protein>
    <submittedName>
        <fullName evidence="3">Glycerophosphoryl diester phosphodiesterase</fullName>
    </submittedName>
</protein>
<evidence type="ECO:0000313" key="4">
    <source>
        <dbReference type="Proteomes" id="UP000011907"/>
    </source>
</evidence>
<dbReference type="PATRIC" id="fig|1274524.3.peg.2945"/>
<reference evidence="3 4" key="1">
    <citation type="journal article" date="2013" name="Genome Announc.">
        <title>Draft Whole-Genome Sequence of Bacillus sonorensis Strain L12, a Source of Nonribosomal Lipopeptides.</title>
        <authorList>
            <person name="Adimpong D.B."/>
            <person name="Sorensen K.I."/>
            <person name="Nielsen D.S."/>
            <person name="Thorsen L."/>
            <person name="Rasmussen T.B."/>
            <person name="Derkx P.M."/>
            <person name="Jespersen L."/>
        </authorList>
    </citation>
    <scope>NUCLEOTIDE SEQUENCE [LARGE SCALE GENOMIC DNA]</scope>
    <source>
        <strain evidence="3 4">L12</strain>
    </source>
</reference>
<dbReference type="GO" id="GO:0006629">
    <property type="term" value="P:lipid metabolic process"/>
    <property type="evidence" value="ECO:0007669"/>
    <property type="project" value="InterPro"/>
</dbReference>
<dbReference type="Proteomes" id="UP000011907">
    <property type="component" value="Unassembled WGS sequence"/>
</dbReference>
<dbReference type="SUPFAM" id="SSF51695">
    <property type="entry name" value="PLC-like phosphodiesterases"/>
    <property type="match status" value="1"/>
</dbReference>
<dbReference type="GO" id="GO:0008081">
    <property type="term" value="F:phosphoric diester hydrolase activity"/>
    <property type="evidence" value="ECO:0007669"/>
    <property type="project" value="InterPro"/>
</dbReference>
<accession>M5P3J4</accession>
<dbReference type="InterPro" id="IPR030395">
    <property type="entry name" value="GP_PDE_dom"/>
</dbReference>
<name>M5P3J4_9BACI</name>
<evidence type="ECO:0000259" key="2">
    <source>
        <dbReference type="PROSITE" id="PS51704"/>
    </source>
</evidence>
<keyword evidence="1" id="KW-0472">Membrane</keyword>
<dbReference type="GeneID" id="92851531"/>
<dbReference type="InterPro" id="IPR017946">
    <property type="entry name" value="PLC-like_Pdiesterase_TIM-brl"/>
</dbReference>
<dbReference type="eggNOG" id="COG0584">
    <property type="taxonomic scope" value="Bacteria"/>
</dbReference>
<evidence type="ECO:0000256" key="1">
    <source>
        <dbReference type="SAM" id="Phobius"/>
    </source>
</evidence>
<keyword evidence="1" id="KW-1133">Transmembrane helix</keyword>
<dbReference type="Gene3D" id="3.20.20.190">
    <property type="entry name" value="Phosphatidylinositol (PI) phosphodiesterase"/>
    <property type="match status" value="1"/>
</dbReference>
<dbReference type="OrthoDB" id="384721at2"/>
<sequence length="327" mass="36999">MNTRKKRLKRRAAMIFLIFIAFIYFNNSSFLTKERGGKPLLLAHRGLSQTFYMEGVTNDTCTARRIHRPEHAYLENTLPSMEAAFKAGADIVELDIKPTKDGRFAVFHDWTLDCRTNGTGTTNDYTMAELKTFDIGYGYTADQGKSYPFRGKGIGLMPSLDEVLAHFPNRSLLLHIKSNDPNEGIQLAKKLAALPQKRLDQLTVYGGDEPVAALQKKLPELRVMSKETMKHCLIPYLAGGWTGYIPKACKHTQLHIPENVAPWLWGWPDRFLNRMDRANTRVIVTGDSDGDFSSGFDAPEDIQRLPDHYTGGIWTNRFDKIAPIYGK</sequence>
<feature type="domain" description="GP-PDE" evidence="2">
    <location>
        <begin position="62"/>
        <end position="325"/>
    </location>
</feature>
<gene>
    <name evidence="3" type="ORF">BSONL12_13651</name>
</gene>
<dbReference type="STRING" id="1274524.BSONL12_13651"/>
<evidence type="ECO:0000313" key="3">
    <source>
        <dbReference type="EMBL" id="EME74013.1"/>
    </source>
</evidence>
<dbReference type="EMBL" id="AOFM01000008">
    <property type="protein sequence ID" value="EME74013.1"/>
    <property type="molecule type" value="Genomic_DNA"/>
</dbReference>
<dbReference type="PANTHER" id="PTHR43805">
    <property type="entry name" value="GLYCEROPHOSPHORYL DIESTER PHOSPHODIESTERASE"/>
    <property type="match status" value="1"/>
</dbReference>
<dbReference type="RefSeq" id="WP_006638709.1">
    <property type="nucleotide sequence ID" value="NZ_AOFM01000008.1"/>
</dbReference>
<dbReference type="PANTHER" id="PTHR43805:SF1">
    <property type="entry name" value="GP-PDE DOMAIN-CONTAINING PROTEIN"/>
    <property type="match status" value="1"/>
</dbReference>
<feature type="transmembrane region" description="Helical" evidence="1">
    <location>
        <begin position="12"/>
        <end position="31"/>
    </location>
</feature>
<dbReference type="PROSITE" id="PS51704">
    <property type="entry name" value="GP_PDE"/>
    <property type="match status" value="1"/>
</dbReference>